<protein>
    <submittedName>
        <fullName evidence="2">Uncharacterized protein</fullName>
    </submittedName>
</protein>
<evidence type="ECO:0000256" key="1">
    <source>
        <dbReference type="SAM" id="MobiDB-lite"/>
    </source>
</evidence>
<name>A0A0U2XIN0_9MICC</name>
<accession>A0A0U2XIN0</accession>
<dbReference type="EMBL" id="CP013747">
    <property type="protein sequence ID" value="ALV43602.1"/>
    <property type="molecule type" value="Genomic_DNA"/>
</dbReference>
<reference evidence="2 3" key="1">
    <citation type="submission" date="2015-12" db="EMBL/GenBank/DDBJ databases">
        <authorList>
            <person name="Shamseldin A."/>
            <person name="Moawad H."/>
            <person name="Abd El-Rahim W.M."/>
            <person name="Sadowsky M.J."/>
        </authorList>
    </citation>
    <scope>NUCLEOTIDE SEQUENCE [LARGE SCALE GENOMIC DNA]</scope>
    <source>
        <strain evidence="2 3">Ar51</strain>
    </source>
</reference>
<dbReference type="KEGG" id="psul:AU252_22505"/>
<proteinExistence type="predicted"/>
<dbReference type="AlphaFoldDB" id="A0A0U2XIN0"/>
<feature type="region of interest" description="Disordered" evidence="1">
    <location>
        <begin position="59"/>
        <end position="107"/>
    </location>
</feature>
<dbReference type="Proteomes" id="UP000065151">
    <property type="component" value="Chromosome"/>
</dbReference>
<sequence length="107" mass="11497">MANELFGRAAKSADKETVRRYPRVARDAALVKSVVEVLFEAEELSEDIPLGMVWGNDRKSSGIQGEDPGGCRGTGPDHPATAGRVGRGMAGNGRRHGSCPHRADRLR</sequence>
<evidence type="ECO:0000313" key="2">
    <source>
        <dbReference type="EMBL" id="ALV43602.1"/>
    </source>
</evidence>
<organism evidence="2">
    <name type="scientific">Pseudarthrobacter sulfonivorans</name>
    <dbReference type="NCBI Taxonomy" id="121292"/>
    <lineage>
        <taxon>Bacteria</taxon>
        <taxon>Bacillati</taxon>
        <taxon>Actinomycetota</taxon>
        <taxon>Actinomycetes</taxon>
        <taxon>Micrococcales</taxon>
        <taxon>Micrococcaceae</taxon>
        <taxon>Pseudarthrobacter</taxon>
    </lineage>
</organism>
<evidence type="ECO:0000313" key="3">
    <source>
        <dbReference type="Proteomes" id="UP000065151"/>
    </source>
</evidence>
<gene>
    <name evidence="2" type="ORF">AU252_22505</name>
</gene>